<organism evidence="6 7">
    <name type="scientific">Niveibacterium microcysteis</name>
    <dbReference type="NCBI Taxonomy" id="2811415"/>
    <lineage>
        <taxon>Bacteria</taxon>
        <taxon>Pseudomonadati</taxon>
        <taxon>Pseudomonadota</taxon>
        <taxon>Betaproteobacteria</taxon>
        <taxon>Rhodocyclales</taxon>
        <taxon>Rhodocyclaceae</taxon>
        <taxon>Niveibacterium</taxon>
    </lineage>
</organism>
<dbReference type="PROSITE" id="PS50042">
    <property type="entry name" value="CNMP_BINDING_3"/>
    <property type="match status" value="1"/>
</dbReference>
<dbReference type="PROSITE" id="PS51063">
    <property type="entry name" value="HTH_CRP_2"/>
    <property type="match status" value="1"/>
</dbReference>
<dbReference type="PANTHER" id="PTHR24567:SF74">
    <property type="entry name" value="HTH-TYPE TRANSCRIPTIONAL REGULATOR ARCR"/>
    <property type="match status" value="1"/>
</dbReference>
<keyword evidence="1" id="KW-0805">Transcription regulation</keyword>
<dbReference type="InterPro" id="IPR000595">
    <property type="entry name" value="cNMP-bd_dom"/>
</dbReference>
<dbReference type="RefSeq" id="WP_172199394.1">
    <property type="nucleotide sequence ID" value="NZ_CP071060.1"/>
</dbReference>
<evidence type="ECO:0000256" key="2">
    <source>
        <dbReference type="ARBA" id="ARBA00023125"/>
    </source>
</evidence>
<dbReference type="InterPro" id="IPR036390">
    <property type="entry name" value="WH_DNA-bd_sf"/>
</dbReference>
<dbReference type="InterPro" id="IPR036388">
    <property type="entry name" value="WH-like_DNA-bd_sf"/>
</dbReference>
<dbReference type="SUPFAM" id="SSF51206">
    <property type="entry name" value="cAMP-binding domain-like"/>
    <property type="match status" value="1"/>
</dbReference>
<dbReference type="Gene3D" id="1.10.10.10">
    <property type="entry name" value="Winged helix-like DNA-binding domain superfamily/Winged helix DNA-binding domain"/>
    <property type="match status" value="1"/>
</dbReference>
<name>A0ABX7MDK4_9RHOO</name>
<dbReference type="Proteomes" id="UP000663570">
    <property type="component" value="Chromosome"/>
</dbReference>
<keyword evidence="2" id="KW-0238">DNA-binding</keyword>
<evidence type="ECO:0000256" key="3">
    <source>
        <dbReference type="ARBA" id="ARBA00023163"/>
    </source>
</evidence>
<reference evidence="6 7" key="1">
    <citation type="submission" date="2021-02" db="EMBL/GenBank/DDBJ databases">
        <title>Niveibacterium changnyeongensis HC41.</title>
        <authorList>
            <person name="Kang M."/>
        </authorList>
    </citation>
    <scope>NUCLEOTIDE SEQUENCE [LARGE SCALE GENOMIC DNA]</scope>
    <source>
        <strain evidence="6 7">HC41</strain>
    </source>
</reference>
<evidence type="ECO:0000313" key="7">
    <source>
        <dbReference type="Proteomes" id="UP000663570"/>
    </source>
</evidence>
<dbReference type="InterPro" id="IPR050397">
    <property type="entry name" value="Env_Response_Regulators"/>
</dbReference>
<feature type="domain" description="Cyclic nucleotide-binding" evidence="4">
    <location>
        <begin position="27"/>
        <end position="115"/>
    </location>
</feature>
<sequence>MKNDAPLSPSVLKDDILEAIAAHGGVRTFPAHSVLINEEDETDSIFILLSGRVKVFGASAQGREVIYNTLGPGEYFGEMSLDGGPRSASVMTLEPTTCVVVAGSKVRDFLGKHPDFALHLIRKLIGLVRHSTDNVKSLALDDVYSRVARLLNDRAREVDGRLMVADRLTQQDIADHVGSSREMISRIFKQLTTGGYIALEGKQIVLLKKLPAGW</sequence>
<dbReference type="InterPro" id="IPR018490">
    <property type="entry name" value="cNMP-bd_dom_sf"/>
</dbReference>
<dbReference type="PANTHER" id="PTHR24567">
    <property type="entry name" value="CRP FAMILY TRANSCRIPTIONAL REGULATORY PROTEIN"/>
    <property type="match status" value="1"/>
</dbReference>
<keyword evidence="7" id="KW-1185">Reference proteome</keyword>
<evidence type="ECO:0000256" key="1">
    <source>
        <dbReference type="ARBA" id="ARBA00023015"/>
    </source>
</evidence>
<gene>
    <name evidence="6" type="ORF">JY500_10030</name>
</gene>
<evidence type="ECO:0000313" key="6">
    <source>
        <dbReference type="EMBL" id="QSI78919.1"/>
    </source>
</evidence>
<dbReference type="InterPro" id="IPR012318">
    <property type="entry name" value="HTH_CRP"/>
</dbReference>
<dbReference type="CDD" id="cd00038">
    <property type="entry name" value="CAP_ED"/>
    <property type="match status" value="1"/>
</dbReference>
<proteinExistence type="predicted"/>
<keyword evidence="3" id="KW-0804">Transcription</keyword>
<dbReference type="CDD" id="cd00092">
    <property type="entry name" value="HTH_CRP"/>
    <property type="match status" value="1"/>
</dbReference>
<dbReference type="EMBL" id="CP071060">
    <property type="protein sequence ID" value="QSI78919.1"/>
    <property type="molecule type" value="Genomic_DNA"/>
</dbReference>
<evidence type="ECO:0000259" key="5">
    <source>
        <dbReference type="PROSITE" id="PS51063"/>
    </source>
</evidence>
<dbReference type="InterPro" id="IPR014710">
    <property type="entry name" value="RmlC-like_jellyroll"/>
</dbReference>
<dbReference type="SUPFAM" id="SSF46785">
    <property type="entry name" value="Winged helix' DNA-binding domain"/>
    <property type="match status" value="1"/>
</dbReference>
<dbReference type="SMART" id="SM00100">
    <property type="entry name" value="cNMP"/>
    <property type="match status" value="1"/>
</dbReference>
<accession>A0ABX7MDK4</accession>
<feature type="domain" description="HTH crp-type" evidence="5">
    <location>
        <begin position="141"/>
        <end position="210"/>
    </location>
</feature>
<dbReference type="SMART" id="SM00419">
    <property type="entry name" value="HTH_CRP"/>
    <property type="match status" value="1"/>
</dbReference>
<dbReference type="Pfam" id="PF13545">
    <property type="entry name" value="HTH_Crp_2"/>
    <property type="match status" value="1"/>
</dbReference>
<protein>
    <submittedName>
        <fullName evidence="6">Crp/Fnr family transcriptional regulator</fullName>
    </submittedName>
</protein>
<evidence type="ECO:0000259" key="4">
    <source>
        <dbReference type="PROSITE" id="PS50042"/>
    </source>
</evidence>
<dbReference type="Gene3D" id="2.60.120.10">
    <property type="entry name" value="Jelly Rolls"/>
    <property type="match status" value="1"/>
</dbReference>
<dbReference type="Pfam" id="PF00027">
    <property type="entry name" value="cNMP_binding"/>
    <property type="match status" value="1"/>
</dbReference>